<dbReference type="Proteomes" id="UP000006315">
    <property type="component" value="Unassembled WGS sequence"/>
</dbReference>
<comment type="caution">
    <text evidence="1">The sequence shown here is derived from an EMBL/GenBank/DDBJ whole genome shotgun (WGS) entry which is preliminary data.</text>
</comment>
<dbReference type="PATRIC" id="fig|1131731.3.peg.554"/>
<accession>K6CCH4</accession>
<dbReference type="GeneID" id="89471057"/>
<reference evidence="1 2" key="1">
    <citation type="journal article" date="2012" name="Front. Microbiol.">
        <title>Redundancy and modularity in membrane-associated dissimilatory nitrate reduction in Bacillus.</title>
        <authorList>
            <person name="Heylen K."/>
            <person name="Keltjens J."/>
        </authorList>
    </citation>
    <scope>NUCLEOTIDE SEQUENCE [LARGE SCALE GENOMIC DNA]</scope>
    <source>
        <strain evidence="1 2">LMG 9581</strain>
    </source>
</reference>
<keyword evidence="2" id="KW-1185">Reference proteome</keyword>
<protein>
    <submittedName>
        <fullName evidence="1">Uncharacterized protein</fullName>
    </submittedName>
</protein>
<evidence type="ECO:0000313" key="1">
    <source>
        <dbReference type="EMBL" id="EKN68845.1"/>
    </source>
</evidence>
<organism evidence="1 2">
    <name type="scientific">Schinkia azotoformans LMG 9581</name>
    <dbReference type="NCBI Taxonomy" id="1131731"/>
    <lineage>
        <taxon>Bacteria</taxon>
        <taxon>Bacillati</taxon>
        <taxon>Bacillota</taxon>
        <taxon>Bacilli</taxon>
        <taxon>Bacillales</taxon>
        <taxon>Bacillaceae</taxon>
        <taxon>Calidifontibacillus/Schinkia group</taxon>
        <taxon>Schinkia</taxon>
    </lineage>
</organism>
<name>K6CCH4_SCHAZ</name>
<dbReference type="STRING" id="1131731.BAZO_02696"/>
<dbReference type="EMBL" id="AJLR01000035">
    <property type="protein sequence ID" value="EKN68845.1"/>
    <property type="molecule type" value="Genomic_DNA"/>
</dbReference>
<dbReference type="RefSeq" id="WP_003329691.1">
    <property type="nucleotide sequence ID" value="NZ_AJLR01000035.1"/>
</dbReference>
<dbReference type="AlphaFoldDB" id="K6CCH4"/>
<evidence type="ECO:0000313" key="2">
    <source>
        <dbReference type="Proteomes" id="UP000006315"/>
    </source>
</evidence>
<sequence length="67" mass="7518">MFGELKKLGPTDRDKIIVTGIDEDKNYYYFLLTDETIGKGVAILKIKKLNFSISEIVSVYDSGDLKG</sequence>
<gene>
    <name evidence="1" type="ORF">BAZO_02696</name>
</gene>
<proteinExistence type="predicted"/>